<dbReference type="Gene3D" id="3.40.50.720">
    <property type="entry name" value="NAD(P)-binding Rossmann-like Domain"/>
    <property type="match status" value="1"/>
</dbReference>
<keyword evidence="2" id="KW-0521">NADP</keyword>
<evidence type="ECO:0000259" key="3">
    <source>
        <dbReference type="Pfam" id="PF05368"/>
    </source>
</evidence>
<keyword evidence="5" id="KW-1185">Reference proteome</keyword>
<evidence type="ECO:0000313" key="5">
    <source>
        <dbReference type="Proteomes" id="UP000537989"/>
    </source>
</evidence>
<dbReference type="InterPro" id="IPR051164">
    <property type="entry name" value="NmrA-like_oxidored"/>
</dbReference>
<reference evidence="4 5" key="1">
    <citation type="submission" date="2020-02" db="EMBL/GenBank/DDBJ databases">
        <title>Identification and distribution of gene clusters putatively required for synthesis of sphingolipid metabolism inhibitors in phylogenetically diverse species of the filamentous fungus Fusarium.</title>
        <authorList>
            <person name="Kim H.-S."/>
            <person name="Busman M."/>
            <person name="Brown D.W."/>
            <person name="Divon H."/>
            <person name="Uhlig S."/>
            <person name="Proctor R.H."/>
        </authorList>
    </citation>
    <scope>NUCLEOTIDE SEQUENCE [LARGE SCALE GENOMIC DNA]</scope>
    <source>
        <strain evidence="4 5">NRRL 2903</strain>
    </source>
</reference>
<dbReference type="Gene3D" id="3.90.25.10">
    <property type="entry name" value="UDP-galactose 4-epimerase, domain 1"/>
    <property type="match status" value="1"/>
</dbReference>
<dbReference type="PANTHER" id="PTHR42748:SF11">
    <property type="entry name" value="NMRA-LIKE DOMAIN-CONTAINING PROTEIN"/>
    <property type="match status" value="1"/>
</dbReference>
<evidence type="ECO:0000256" key="1">
    <source>
        <dbReference type="ARBA" id="ARBA00006328"/>
    </source>
</evidence>
<sequence length="316" mass="34819">MSKTLAVVGATGKQGGALINYILNDPELSKQYTIRAIARDVDSEKSKDLKARGIQVVRGDLADQASMKKALTGAQYFFFVTTPSWTATDLKPEYEIIKKTADTAVEAGIEYIIFSSLPSTSDISGGKYTANHPFDAKAEGEKYIRTLPIKKAFVRLAFFLENITQIPLWQPQKDTEGNWVMSLQLSSKTRLPWIDNGSNIGSFVGAILAEPDKYDGVGFDAAVGHYSMEELVAIESKATGKDITYKQISPEEFAEKLPIMKEVYVNAFHAGEEFGYFGAEGEKSVAWAAERARGKLVTPEEYFKANPLVLDERIGS</sequence>
<evidence type="ECO:0000313" key="4">
    <source>
        <dbReference type="EMBL" id="KAF5247641.1"/>
    </source>
</evidence>
<dbReference type="InterPro" id="IPR036291">
    <property type="entry name" value="NAD(P)-bd_dom_sf"/>
</dbReference>
<dbReference type="SUPFAM" id="SSF51735">
    <property type="entry name" value="NAD(P)-binding Rossmann-fold domains"/>
    <property type="match status" value="1"/>
</dbReference>
<dbReference type="EMBL" id="JAAMOD010000014">
    <property type="protein sequence ID" value="KAF5247641.1"/>
    <property type="molecule type" value="Genomic_DNA"/>
</dbReference>
<proteinExistence type="inferred from homology"/>
<gene>
    <name evidence="4" type="ORF">FAUST_697</name>
</gene>
<dbReference type="GO" id="GO:0005634">
    <property type="term" value="C:nucleus"/>
    <property type="evidence" value="ECO:0007669"/>
    <property type="project" value="TreeGrafter"/>
</dbReference>
<organism evidence="4 5">
    <name type="scientific">Fusarium austroamericanum</name>
    <dbReference type="NCBI Taxonomy" id="282268"/>
    <lineage>
        <taxon>Eukaryota</taxon>
        <taxon>Fungi</taxon>
        <taxon>Dikarya</taxon>
        <taxon>Ascomycota</taxon>
        <taxon>Pezizomycotina</taxon>
        <taxon>Sordariomycetes</taxon>
        <taxon>Hypocreomycetidae</taxon>
        <taxon>Hypocreales</taxon>
        <taxon>Nectriaceae</taxon>
        <taxon>Fusarium</taxon>
    </lineage>
</organism>
<comment type="caution">
    <text evidence="4">The sequence shown here is derived from an EMBL/GenBank/DDBJ whole genome shotgun (WGS) entry which is preliminary data.</text>
</comment>
<accession>A0AAN6HKK4</accession>
<dbReference type="InterPro" id="IPR008030">
    <property type="entry name" value="NmrA-like"/>
</dbReference>
<dbReference type="AlphaFoldDB" id="A0AAN6HKK4"/>
<name>A0AAN6HKK4_FUSAU</name>
<dbReference type="Pfam" id="PF05368">
    <property type="entry name" value="NmrA"/>
    <property type="match status" value="1"/>
</dbReference>
<dbReference type="CDD" id="cd05251">
    <property type="entry name" value="NmrA_like_SDR_a"/>
    <property type="match status" value="1"/>
</dbReference>
<comment type="similarity">
    <text evidence="1">Belongs to the NmrA-type oxidoreductase family.</text>
</comment>
<feature type="domain" description="NmrA-like" evidence="3">
    <location>
        <begin position="1"/>
        <end position="302"/>
    </location>
</feature>
<dbReference type="PANTHER" id="PTHR42748">
    <property type="entry name" value="NITROGEN METABOLITE REPRESSION PROTEIN NMRA FAMILY MEMBER"/>
    <property type="match status" value="1"/>
</dbReference>
<dbReference type="Proteomes" id="UP000537989">
    <property type="component" value="Unassembled WGS sequence"/>
</dbReference>
<evidence type="ECO:0000256" key="2">
    <source>
        <dbReference type="ARBA" id="ARBA00022857"/>
    </source>
</evidence>
<protein>
    <recommendedName>
        <fullName evidence="3">NmrA-like domain-containing protein</fullName>
    </recommendedName>
</protein>